<proteinExistence type="predicted"/>
<dbReference type="GeneID" id="39577660"/>
<organism evidence="1 2">
    <name type="scientific">Sodiomyces alkalinus (strain CBS 110278 / VKM F-3762 / F11)</name>
    <name type="common">Alkaliphilic filamentous fungus</name>
    <dbReference type="NCBI Taxonomy" id="1314773"/>
    <lineage>
        <taxon>Eukaryota</taxon>
        <taxon>Fungi</taxon>
        <taxon>Dikarya</taxon>
        <taxon>Ascomycota</taxon>
        <taxon>Pezizomycotina</taxon>
        <taxon>Sordariomycetes</taxon>
        <taxon>Hypocreomycetidae</taxon>
        <taxon>Glomerellales</taxon>
        <taxon>Plectosphaerellaceae</taxon>
        <taxon>Sodiomyces</taxon>
    </lineage>
</organism>
<reference evidence="1 2" key="1">
    <citation type="journal article" date="2018" name="Mol. Ecol.">
        <title>The obligate alkalophilic soda-lake fungus Sodiomyces alkalinus has shifted to a protein diet.</title>
        <authorList>
            <person name="Grum-Grzhimaylo A.A."/>
            <person name="Falkoski D.L."/>
            <person name="van den Heuvel J."/>
            <person name="Valero-Jimenez C.A."/>
            <person name="Min B."/>
            <person name="Choi I.G."/>
            <person name="Lipzen A."/>
            <person name="Daum C.G."/>
            <person name="Aanen D.K."/>
            <person name="Tsang A."/>
            <person name="Henrissat B."/>
            <person name="Bilanenko E.N."/>
            <person name="de Vries R.P."/>
            <person name="van Kan J.A.L."/>
            <person name="Grigoriev I.V."/>
            <person name="Debets A.J.M."/>
        </authorList>
    </citation>
    <scope>NUCLEOTIDE SEQUENCE [LARGE SCALE GENOMIC DNA]</scope>
    <source>
        <strain evidence="1 2">F11</strain>
    </source>
</reference>
<keyword evidence="2" id="KW-1185">Reference proteome</keyword>
<dbReference type="RefSeq" id="XP_028466623.1">
    <property type="nucleotide sequence ID" value="XM_028609182.1"/>
</dbReference>
<dbReference type="EMBL" id="ML119055">
    <property type="protein sequence ID" value="ROT38817.1"/>
    <property type="molecule type" value="Genomic_DNA"/>
</dbReference>
<sequence length="71" mass="8278">PRPELPLQGVFNSDPIVAEPSFRSQDFIYQLLPQRLKISTRRIASQWLIRIPNASTYQLINKLNQQNGQSW</sequence>
<protein>
    <submittedName>
        <fullName evidence="1">Uncharacterized protein</fullName>
    </submittedName>
</protein>
<evidence type="ECO:0000313" key="1">
    <source>
        <dbReference type="EMBL" id="ROT38817.1"/>
    </source>
</evidence>
<accession>A0A3N2PWE7</accession>
<dbReference type="AlphaFoldDB" id="A0A3N2PWE7"/>
<feature type="non-terminal residue" evidence="1">
    <location>
        <position position="1"/>
    </location>
</feature>
<name>A0A3N2PWE7_SODAK</name>
<gene>
    <name evidence="1" type="ORF">SODALDRAFT_311860</name>
</gene>
<dbReference type="Proteomes" id="UP000272025">
    <property type="component" value="Unassembled WGS sequence"/>
</dbReference>
<evidence type="ECO:0000313" key="2">
    <source>
        <dbReference type="Proteomes" id="UP000272025"/>
    </source>
</evidence>